<dbReference type="Proteomes" id="UP000070175">
    <property type="component" value="Unassembled WGS sequence"/>
</dbReference>
<evidence type="ECO:0000313" key="1">
    <source>
        <dbReference type="EMBL" id="KXB08000.1"/>
    </source>
</evidence>
<comment type="caution">
    <text evidence="1">The sequence shown here is derived from an EMBL/GenBank/DDBJ whole genome shotgun (WGS) entry which is preliminary data.</text>
</comment>
<keyword evidence="2" id="KW-1185">Reference proteome</keyword>
<sequence>PKGFIKEWLRDSFMKVYNEVSENGRLTVPMQQFWYVMRPDFKETKERYGYKWSCNSSWDDKKPLTLKRDTFHKYVRNYEKEELGKRLIYSSERGFFIEPHSNRKVDLETESINRYDPDLEQINNLLFVEKSGFFKLIHEDAELTKKFDIGMINARGYNVIAGRDLIE</sequence>
<accession>A0A133VNL1</accession>
<proteinExistence type="predicted"/>
<name>A0A133VNL1_9EURY</name>
<feature type="non-terminal residue" evidence="1">
    <location>
        <position position="1"/>
    </location>
</feature>
<dbReference type="AlphaFoldDB" id="A0A133VNL1"/>
<dbReference type="EMBL" id="LHYJ01000033">
    <property type="protein sequence ID" value="KXB08000.1"/>
    <property type="molecule type" value="Genomic_DNA"/>
</dbReference>
<protein>
    <submittedName>
        <fullName evidence="1">Uncharacterized protein</fullName>
    </submittedName>
</protein>
<evidence type="ECO:0000313" key="2">
    <source>
        <dbReference type="Proteomes" id="UP000070175"/>
    </source>
</evidence>
<organism evidence="1 2">
    <name type="scientific">candidate division MSBL1 archaeon SCGC-AAA382N08</name>
    <dbReference type="NCBI Taxonomy" id="1698285"/>
    <lineage>
        <taxon>Archaea</taxon>
        <taxon>Methanobacteriati</taxon>
        <taxon>Methanobacteriota</taxon>
        <taxon>candidate division MSBL1</taxon>
    </lineage>
</organism>
<reference evidence="1 2" key="1">
    <citation type="journal article" date="2016" name="Sci. Rep.">
        <title>Metabolic traits of an uncultured archaeal lineage -MSBL1- from brine pools of the Red Sea.</title>
        <authorList>
            <person name="Mwirichia R."/>
            <person name="Alam I."/>
            <person name="Rashid M."/>
            <person name="Vinu M."/>
            <person name="Ba-Alawi W."/>
            <person name="Anthony Kamau A."/>
            <person name="Kamanda Ngugi D."/>
            <person name="Goker M."/>
            <person name="Klenk H.P."/>
            <person name="Bajic V."/>
            <person name="Stingl U."/>
        </authorList>
    </citation>
    <scope>NUCLEOTIDE SEQUENCE [LARGE SCALE GENOMIC DNA]</scope>
    <source>
        <strain evidence="1">SCGC-AAA382N08</strain>
    </source>
</reference>
<gene>
    <name evidence="1" type="ORF">AKJ56_02000</name>
</gene>